<dbReference type="Gene3D" id="1.10.287.950">
    <property type="entry name" value="Methyl-accepting chemotaxis protein"/>
    <property type="match status" value="1"/>
</dbReference>
<keyword evidence="6" id="KW-0472">Membrane</keyword>
<keyword evidence="10" id="KW-1185">Reference proteome</keyword>
<feature type="region of interest" description="Disordered" evidence="5">
    <location>
        <begin position="271"/>
        <end position="293"/>
    </location>
</feature>
<reference evidence="9 10" key="2">
    <citation type="submission" date="2019-09" db="EMBL/GenBank/DDBJ databases">
        <title>Mesorhizobium sp. MaA-C15 isolated from Microcystis aeruginosa.</title>
        <authorList>
            <person name="Jeong S.E."/>
            <person name="Jin H.M."/>
            <person name="Jeon C.O."/>
        </authorList>
    </citation>
    <scope>NUCLEOTIDE SEQUENCE [LARGE SCALE GENOMIC DNA]</scope>
    <source>
        <strain evidence="9 10">MaA-C15</strain>
    </source>
</reference>
<dbReference type="CDD" id="cd11386">
    <property type="entry name" value="MCP_signal"/>
    <property type="match status" value="1"/>
</dbReference>
<evidence type="ECO:0000256" key="6">
    <source>
        <dbReference type="SAM" id="Phobius"/>
    </source>
</evidence>
<dbReference type="PROSITE" id="PS50111">
    <property type="entry name" value="CHEMOTAXIS_TRANSDUC_2"/>
    <property type="match status" value="1"/>
</dbReference>
<dbReference type="SMART" id="SM00304">
    <property type="entry name" value="HAMP"/>
    <property type="match status" value="3"/>
</dbReference>
<gene>
    <name evidence="9" type="ORF">FY036_22675</name>
</gene>
<organism evidence="9 10">
    <name type="scientific">Neoaquamicrobium microcysteis</name>
    <dbReference type="NCBI Taxonomy" id="2682781"/>
    <lineage>
        <taxon>Bacteria</taxon>
        <taxon>Pseudomonadati</taxon>
        <taxon>Pseudomonadota</taxon>
        <taxon>Alphaproteobacteria</taxon>
        <taxon>Hyphomicrobiales</taxon>
        <taxon>Phyllobacteriaceae</taxon>
        <taxon>Neoaquamicrobium</taxon>
    </lineage>
</organism>
<dbReference type="PROSITE" id="PS50885">
    <property type="entry name" value="HAMP"/>
    <property type="match status" value="2"/>
</dbReference>
<dbReference type="PANTHER" id="PTHR43531">
    <property type="entry name" value="PROTEIN ICFG"/>
    <property type="match status" value="1"/>
</dbReference>
<accession>A0A5D4GQP9</accession>
<evidence type="ECO:0000256" key="1">
    <source>
        <dbReference type="ARBA" id="ARBA00004370"/>
    </source>
</evidence>
<dbReference type="SMART" id="SM00283">
    <property type="entry name" value="MA"/>
    <property type="match status" value="1"/>
</dbReference>
<dbReference type="InterPro" id="IPR051310">
    <property type="entry name" value="MCP_chemotaxis"/>
</dbReference>
<proteinExistence type="inferred from homology"/>
<dbReference type="InterPro" id="IPR029151">
    <property type="entry name" value="Sensor-like_sf"/>
</dbReference>
<dbReference type="InterPro" id="IPR033462">
    <property type="entry name" value="Cache_3-Cache_2"/>
</dbReference>
<evidence type="ECO:0000256" key="2">
    <source>
        <dbReference type="ARBA" id="ARBA00022500"/>
    </source>
</evidence>
<dbReference type="InterPro" id="IPR003660">
    <property type="entry name" value="HAMP_dom"/>
</dbReference>
<dbReference type="GO" id="GO:0016020">
    <property type="term" value="C:membrane"/>
    <property type="evidence" value="ECO:0007669"/>
    <property type="project" value="UniProtKB-SubCell"/>
</dbReference>
<dbReference type="InterPro" id="IPR004089">
    <property type="entry name" value="MCPsignal_dom"/>
</dbReference>
<dbReference type="AlphaFoldDB" id="A0A5D4GQP9"/>
<keyword evidence="2" id="KW-0145">Chemotaxis</keyword>
<dbReference type="Pfam" id="PF00672">
    <property type="entry name" value="HAMP"/>
    <property type="match status" value="1"/>
</dbReference>
<protein>
    <submittedName>
        <fullName evidence="9">HAMP domain-containing protein</fullName>
    </submittedName>
</protein>
<keyword evidence="6" id="KW-1133">Transmembrane helix</keyword>
<evidence type="ECO:0000256" key="4">
    <source>
        <dbReference type="PROSITE-ProRule" id="PRU00284"/>
    </source>
</evidence>
<dbReference type="Pfam" id="PF17201">
    <property type="entry name" value="Cache_3-Cache_2"/>
    <property type="match status" value="1"/>
</dbReference>
<dbReference type="PANTHER" id="PTHR43531:SF11">
    <property type="entry name" value="METHYL-ACCEPTING CHEMOTAXIS PROTEIN 3"/>
    <property type="match status" value="1"/>
</dbReference>
<feature type="domain" description="HAMP" evidence="8">
    <location>
        <begin position="298"/>
        <end position="350"/>
    </location>
</feature>
<comment type="similarity">
    <text evidence="3">Belongs to the methyl-accepting chemotaxis (MCP) protein family.</text>
</comment>
<dbReference type="FunFam" id="1.10.287.950:FF:000001">
    <property type="entry name" value="Methyl-accepting chemotaxis sensory transducer"/>
    <property type="match status" value="1"/>
</dbReference>
<evidence type="ECO:0000259" key="7">
    <source>
        <dbReference type="PROSITE" id="PS50111"/>
    </source>
</evidence>
<dbReference type="EMBL" id="VSZS01000068">
    <property type="protein sequence ID" value="TYR29655.1"/>
    <property type="molecule type" value="Genomic_DNA"/>
</dbReference>
<dbReference type="RefSeq" id="WP_148916964.1">
    <property type="nucleotide sequence ID" value="NZ_VSZS01000068.1"/>
</dbReference>
<feature type="domain" description="HAMP" evidence="8">
    <location>
        <begin position="217"/>
        <end position="270"/>
    </location>
</feature>
<sequence length="638" mass="67155">MRMFRSSIVFQSAAITVALIFLTVATIVGAMHYNLKNSVMADAESDARDAARTMAVLAGMSLEGVGVSIETERLSGVTAAGIPPIADHNLVDRTADSIAGVATVFQTQGDKYVRVSTNVLKEDGTRAVGTELAADHPAQAFLARGEAFYGQAKLFGRDFMTGYVPVKNEAGANVGILFIGIPMEVYFAKIDTMLRLVVGVGALCLLVLGAAGFLAIRAKIRPMSTLTASVRRLAAGDMTAEAPYQEKKNEFGEIGRALAVFRENALQKQRIESESAEHRSASDAERARNDAEKRAMDAEISAAVDALAASLAALAQGDLSQNIDTAFTGRLEQVRLDFNTSVGKLREAMGEIRENAGAISSGTEEIRNAADDMSRRTERQAASVEETAAALEEITATVRDSSRRAEEVGKLVERATTGAELSGQTVQKAVHAMHLIDTSSREISSIIGVIDEIAFQTNLLALNAGVEAARAGEAGKGFAVVASEVRALAQRSAEAAKEIKALIMTSADQVQTGVQLVGDTGTSLETIVAEIAEINHHIAAIVTAAREQATSLGEVNSAVNTIDQATQQNAAMAEQSTAASHSLAREAQALGALISRFSLEGAGAHGAELVMLRNPLHDTGKAMRNAAAYEPHASVAHG</sequence>
<keyword evidence="4" id="KW-0807">Transducer</keyword>
<name>A0A5D4GQP9_9HYPH</name>
<dbReference type="Gene3D" id="6.10.340.10">
    <property type="match status" value="1"/>
</dbReference>
<comment type="subcellular location">
    <subcellularLocation>
        <location evidence="1">Membrane</location>
    </subcellularLocation>
</comment>
<dbReference type="SUPFAM" id="SSF158472">
    <property type="entry name" value="HAMP domain-like"/>
    <property type="match status" value="1"/>
</dbReference>
<evidence type="ECO:0000313" key="10">
    <source>
        <dbReference type="Proteomes" id="UP000323258"/>
    </source>
</evidence>
<dbReference type="GO" id="GO:0007165">
    <property type="term" value="P:signal transduction"/>
    <property type="evidence" value="ECO:0007669"/>
    <property type="project" value="UniProtKB-KW"/>
</dbReference>
<dbReference type="Pfam" id="PF00015">
    <property type="entry name" value="MCPsignal"/>
    <property type="match status" value="1"/>
</dbReference>
<dbReference type="GO" id="GO:0006935">
    <property type="term" value="P:chemotaxis"/>
    <property type="evidence" value="ECO:0007669"/>
    <property type="project" value="UniProtKB-KW"/>
</dbReference>
<evidence type="ECO:0000259" key="8">
    <source>
        <dbReference type="PROSITE" id="PS50885"/>
    </source>
</evidence>
<comment type="caution">
    <text evidence="9">The sequence shown here is derived from an EMBL/GenBank/DDBJ whole genome shotgun (WGS) entry which is preliminary data.</text>
</comment>
<evidence type="ECO:0000313" key="9">
    <source>
        <dbReference type="EMBL" id="TYR29655.1"/>
    </source>
</evidence>
<dbReference type="SUPFAM" id="SSF103190">
    <property type="entry name" value="Sensory domain-like"/>
    <property type="match status" value="1"/>
</dbReference>
<feature type="domain" description="Methyl-accepting transducer" evidence="7">
    <location>
        <begin position="355"/>
        <end position="584"/>
    </location>
</feature>
<keyword evidence="6" id="KW-0812">Transmembrane</keyword>
<dbReference type="Proteomes" id="UP000323258">
    <property type="component" value="Unassembled WGS sequence"/>
</dbReference>
<evidence type="ECO:0000256" key="5">
    <source>
        <dbReference type="SAM" id="MobiDB-lite"/>
    </source>
</evidence>
<dbReference type="SUPFAM" id="SSF58104">
    <property type="entry name" value="Methyl-accepting chemotaxis protein (MCP) signaling domain"/>
    <property type="match status" value="1"/>
</dbReference>
<evidence type="ECO:0000256" key="3">
    <source>
        <dbReference type="ARBA" id="ARBA00029447"/>
    </source>
</evidence>
<feature type="transmembrane region" description="Helical" evidence="6">
    <location>
        <begin position="193"/>
        <end position="216"/>
    </location>
</feature>
<dbReference type="OrthoDB" id="3289104at2"/>
<reference evidence="9 10" key="1">
    <citation type="submission" date="2019-08" db="EMBL/GenBank/DDBJ databases">
        <authorList>
            <person name="Seo Y.L."/>
        </authorList>
    </citation>
    <scope>NUCLEOTIDE SEQUENCE [LARGE SCALE GENOMIC DNA]</scope>
    <source>
        <strain evidence="9 10">MaA-C15</strain>
    </source>
</reference>